<accession>A0A1G7I5T8</accession>
<proteinExistence type="predicted"/>
<dbReference type="AlphaFoldDB" id="A0A1G7I5T8"/>
<protein>
    <submittedName>
        <fullName evidence="1">Uncharacterized protein</fullName>
    </submittedName>
</protein>
<evidence type="ECO:0000313" key="1">
    <source>
        <dbReference type="EMBL" id="SDF08062.1"/>
    </source>
</evidence>
<dbReference type="Proteomes" id="UP000198972">
    <property type="component" value="Unassembled WGS sequence"/>
</dbReference>
<evidence type="ECO:0000313" key="2">
    <source>
        <dbReference type="Proteomes" id="UP000198972"/>
    </source>
</evidence>
<name>A0A1G7I5T8_9BACL</name>
<gene>
    <name evidence="1" type="ORF">SAMN04488542_105167</name>
</gene>
<organism evidence="1 2">
    <name type="scientific">Fontibacillus panacisegetis</name>
    <dbReference type="NCBI Taxonomy" id="670482"/>
    <lineage>
        <taxon>Bacteria</taxon>
        <taxon>Bacillati</taxon>
        <taxon>Bacillota</taxon>
        <taxon>Bacilli</taxon>
        <taxon>Bacillales</taxon>
        <taxon>Paenibacillaceae</taxon>
        <taxon>Fontibacillus</taxon>
    </lineage>
</organism>
<dbReference type="EMBL" id="FNBG01000005">
    <property type="protein sequence ID" value="SDF08062.1"/>
    <property type="molecule type" value="Genomic_DNA"/>
</dbReference>
<sequence>MPVTPADLEVPAIIYSALLIFVKSVENSLHESSQKLRKLECVKFHRSPSPSFSCFTHSLCSEPFTRVFSPQKKGYMRTLLM</sequence>
<keyword evidence="2" id="KW-1185">Reference proteome</keyword>
<reference evidence="1 2" key="1">
    <citation type="submission" date="2016-10" db="EMBL/GenBank/DDBJ databases">
        <authorList>
            <person name="de Groot N.N."/>
        </authorList>
    </citation>
    <scope>NUCLEOTIDE SEQUENCE [LARGE SCALE GENOMIC DNA]</scope>
    <source>
        <strain evidence="1 2">DSM 28129</strain>
    </source>
</reference>